<evidence type="ECO:0000313" key="2">
    <source>
        <dbReference type="EMBL" id="ERK51689.1"/>
    </source>
</evidence>
<dbReference type="PATRIC" id="fig|888055.3.peg.1028"/>
<gene>
    <name evidence="2" type="ORF">HMPREF9015_01072</name>
</gene>
<proteinExistence type="predicted"/>
<evidence type="ECO:0000256" key="1">
    <source>
        <dbReference type="SAM" id="Phobius"/>
    </source>
</evidence>
<keyword evidence="1" id="KW-1133">Transmembrane helix</keyword>
<keyword evidence="1" id="KW-0472">Membrane</keyword>
<dbReference type="AlphaFoldDB" id="U2Q6L4"/>
<accession>U2Q6L4</accession>
<evidence type="ECO:0000313" key="3">
    <source>
        <dbReference type="Proteomes" id="UP000016626"/>
    </source>
</evidence>
<dbReference type="Proteomes" id="UP000016626">
    <property type="component" value="Unassembled WGS sequence"/>
</dbReference>
<sequence length="174" mass="20653">MYPDKNMLEQLKNLSVYAKQLKEISSFLQQTPNFYDTVKQYQNFADNIQRNPQQQIQALEQFRSFFKTYEKEIKETFSENQIARFEKEYDEISSNPNEAGKETFVSYKTFVIFFMCVVLTILDVAPIPYANLIKSLTEAFIAKYTDDENIKSYLDKFSKTIIDFLDDNFINKRK</sequence>
<dbReference type="HOGENOM" id="CLU_1538228_0_0_0"/>
<name>U2Q6L4_LEPWF</name>
<keyword evidence="1" id="KW-0812">Transmembrane</keyword>
<organism evidence="2 3">
    <name type="scientific">Leptotrichia wadei (strain F0279)</name>
    <dbReference type="NCBI Taxonomy" id="888055"/>
    <lineage>
        <taxon>Bacteria</taxon>
        <taxon>Fusobacteriati</taxon>
        <taxon>Fusobacteriota</taxon>
        <taxon>Fusobacteriia</taxon>
        <taxon>Fusobacteriales</taxon>
        <taxon>Leptotrichiaceae</taxon>
        <taxon>Leptotrichia</taxon>
    </lineage>
</organism>
<protein>
    <submittedName>
        <fullName evidence="2">Uncharacterized protein</fullName>
    </submittedName>
</protein>
<comment type="caution">
    <text evidence="2">The sequence shown here is derived from an EMBL/GenBank/DDBJ whole genome shotgun (WGS) entry which is preliminary data.</text>
</comment>
<reference evidence="2 3" key="1">
    <citation type="submission" date="2013-06" db="EMBL/GenBank/DDBJ databases">
        <authorList>
            <person name="Weinstock G."/>
            <person name="Sodergren E."/>
            <person name="Lobos E.A."/>
            <person name="Fulton L."/>
            <person name="Fulton R."/>
            <person name="Courtney L."/>
            <person name="Fronick C."/>
            <person name="O'Laughlin M."/>
            <person name="Godfrey J."/>
            <person name="Wilson R.M."/>
            <person name="Miner T."/>
            <person name="Farmer C."/>
            <person name="Delehaunty K."/>
            <person name="Cordes M."/>
            <person name="Minx P."/>
            <person name="Tomlinson C."/>
            <person name="Chen J."/>
            <person name="Wollam A."/>
            <person name="Pepin K.H."/>
            <person name="Bhonagiri V."/>
            <person name="Zhang X."/>
            <person name="Warren W."/>
            <person name="Mitreva M."/>
            <person name="Mardis E.R."/>
            <person name="Wilson R.K."/>
        </authorList>
    </citation>
    <scope>NUCLEOTIDE SEQUENCE [LARGE SCALE GENOMIC DNA]</scope>
    <source>
        <strain evidence="2 3">F0279</strain>
    </source>
</reference>
<feature type="transmembrane region" description="Helical" evidence="1">
    <location>
        <begin position="110"/>
        <end position="129"/>
    </location>
</feature>
<dbReference type="EMBL" id="AWVM01000056">
    <property type="protein sequence ID" value="ERK51689.1"/>
    <property type="molecule type" value="Genomic_DNA"/>
</dbReference>
<dbReference type="RefSeq" id="WP_021747305.1">
    <property type="nucleotide sequence ID" value="NZ_KI271430.1"/>
</dbReference>